<dbReference type="Proteomes" id="UP000094526">
    <property type="component" value="Unassembled WGS sequence"/>
</dbReference>
<gene>
    <name evidence="1" type="ORF">CLCR_00943</name>
</gene>
<dbReference type="SUPFAM" id="SSF103473">
    <property type="entry name" value="MFS general substrate transporter"/>
    <property type="match status" value="1"/>
</dbReference>
<dbReference type="InterPro" id="IPR036259">
    <property type="entry name" value="MFS_trans_sf"/>
</dbReference>
<dbReference type="EMBL" id="LGRB01000004">
    <property type="protein sequence ID" value="OCT54382.1"/>
    <property type="molecule type" value="Genomic_DNA"/>
</dbReference>
<dbReference type="STRING" id="86049.A0A1C1D0S9"/>
<dbReference type="AlphaFoldDB" id="A0A1C1D0S9"/>
<evidence type="ECO:0008006" key="3">
    <source>
        <dbReference type="Google" id="ProtNLM"/>
    </source>
</evidence>
<keyword evidence="2" id="KW-1185">Reference proteome</keyword>
<organism evidence="1 2">
    <name type="scientific">Cladophialophora carrionii</name>
    <dbReference type="NCBI Taxonomy" id="86049"/>
    <lineage>
        <taxon>Eukaryota</taxon>
        <taxon>Fungi</taxon>
        <taxon>Dikarya</taxon>
        <taxon>Ascomycota</taxon>
        <taxon>Pezizomycotina</taxon>
        <taxon>Eurotiomycetes</taxon>
        <taxon>Chaetothyriomycetidae</taxon>
        <taxon>Chaetothyriales</taxon>
        <taxon>Herpotrichiellaceae</taxon>
        <taxon>Cladophialophora</taxon>
    </lineage>
</organism>
<comment type="caution">
    <text evidence="1">The sequence shown here is derived from an EMBL/GenBank/DDBJ whole genome shotgun (WGS) entry which is preliminary data.</text>
</comment>
<sequence length="148" mass="16895">MYPGYFGRHVFRVRASNEHGWRLERFVPAFATRYCHGRLCHGRGAGVMSGTYVGAALVVQPQLGWRWIEYFLGILQITVLIVDVIFLDDSCPPRLLVYKARRLRHQSGHWALHAKFEEWDVSIGEVARKVGVTNAISNDNSTWGHGRC</sequence>
<evidence type="ECO:0000313" key="1">
    <source>
        <dbReference type="EMBL" id="OCT54382.1"/>
    </source>
</evidence>
<name>A0A1C1D0S9_9EURO</name>
<reference evidence="2" key="1">
    <citation type="submission" date="2015-07" db="EMBL/GenBank/DDBJ databases">
        <authorList>
            <person name="Teixeira M.M."/>
            <person name="Souza R.C."/>
            <person name="Almeida L.G."/>
            <person name="Vicente V.A."/>
            <person name="de Hoog S."/>
            <person name="Bocca A.L."/>
            <person name="de Almeida S.R."/>
            <person name="Vasconcelos A.T."/>
            <person name="Felipe M.S."/>
        </authorList>
    </citation>
    <scope>NUCLEOTIDE SEQUENCE [LARGE SCALE GENOMIC DNA]</scope>
    <source>
        <strain evidence="2">KSF</strain>
    </source>
</reference>
<accession>A0A1C1D0S9</accession>
<dbReference type="OrthoDB" id="9986881at2759"/>
<dbReference type="VEuPathDB" id="FungiDB:CLCR_00943"/>
<protein>
    <recommendedName>
        <fullName evidence="3">Major facilitator superfamily (MFS) profile domain-containing protein</fullName>
    </recommendedName>
</protein>
<proteinExistence type="predicted"/>
<evidence type="ECO:0000313" key="2">
    <source>
        <dbReference type="Proteomes" id="UP000094526"/>
    </source>
</evidence>